<dbReference type="InterPro" id="IPR025522">
    <property type="entry name" value="DUF4410"/>
</dbReference>
<organism evidence="2 3">
    <name type="scientific">Paraburkholderia dipogonis</name>
    <dbReference type="NCBI Taxonomy" id="1211383"/>
    <lineage>
        <taxon>Bacteria</taxon>
        <taxon>Pseudomonadati</taxon>
        <taxon>Pseudomonadota</taxon>
        <taxon>Betaproteobacteria</taxon>
        <taxon>Burkholderiales</taxon>
        <taxon>Burkholderiaceae</taxon>
        <taxon>Paraburkholderia</taxon>
    </lineage>
</organism>
<accession>A0A4Y8MRJ3</accession>
<dbReference type="Pfam" id="PF14366">
    <property type="entry name" value="DUF4410"/>
    <property type="match status" value="1"/>
</dbReference>
<evidence type="ECO:0000313" key="3">
    <source>
        <dbReference type="Proteomes" id="UP000297385"/>
    </source>
</evidence>
<name>A0A4Y8MRJ3_9BURK</name>
<feature type="signal peptide" evidence="1">
    <location>
        <begin position="1"/>
        <end position="23"/>
    </location>
</feature>
<evidence type="ECO:0000256" key="1">
    <source>
        <dbReference type="SAM" id="SignalP"/>
    </source>
</evidence>
<protein>
    <submittedName>
        <fullName evidence="2">DUF4410 domain-containing protein</fullName>
    </submittedName>
</protein>
<dbReference type="RefSeq" id="WP_134461198.1">
    <property type="nucleotide sequence ID" value="NZ_JBHMFL010000008.1"/>
</dbReference>
<feature type="chain" id="PRO_5021489339" evidence="1">
    <location>
        <begin position="24"/>
        <end position="230"/>
    </location>
</feature>
<reference evidence="2 3" key="1">
    <citation type="submission" date="2019-03" db="EMBL/GenBank/DDBJ databases">
        <title>Complete Genome Sequence of Paraburkholderia dipogonis ICMP 19430T, a Nitrogen-fixing Symbiont of the South African Invasive Legume Dipogon lignosus in New Zealand.</title>
        <authorList>
            <person name="De Meyer S.E."/>
        </authorList>
    </citation>
    <scope>NUCLEOTIDE SEQUENCE [LARGE SCALE GENOMIC DNA]</scope>
    <source>
        <strain evidence="2 3">ICMP 19430</strain>
    </source>
</reference>
<dbReference type="AlphaFoldDB" id="A0A4Y8MRJ3"/>
<dbReference type="EMBL" id="SNVI01000002">
    <property type="protein sequence ID" value="TFE39923.1"/>
    <property type="molecule type" value="Genomic_DNA"/>
</dbReference>
<sequence length="230" mass="24147">MLHRFLQCAVMAGCLSMMAAVNAAADSAPFAAPAPVVYVADFDLDVANVTPDSGPGQRVRRLRGLLPSGPGPMGQDKNPQEHAKHIVDEMADALTDDLKKAGVDARRSAPGQPLPTVGWQVRGVFLRVDDGNRLRRAMVGFGAGQNDIQVAVSCDSLGASNLPPLYQAVDEADSKGMPGAAIKLNPYVIAAKFVMASGDEKKTIKKTAQQIADAVVAKLHGAAQSKPQPQ</sequence>
<proteinExistence type="predicted"/>
<comment type="caution">
    <text evidence="2">The sequence shown here is derived from an EMBL/GenBank/DDBJ whole genome shotgun (WGS) entry which is preliminary data.</text>
</comment>
<evidence type="ECO:0000313" key="2">
    <source>
        <dbReference type="EMBL" id="TFE39923.1"/>
    </source>
</evidence>
<dbReference type="GeneID" id="97304854"/>
<dbReference type="Proteomes" id="UP000297385">
    <property type="component" value="Unassembled WGS sequence"/>
</dbReference>
<keyword evidence="1" id="KW-0732">Signal</keyword>
<gene>
    <name evidence="2" type="ORF">E2553_24325</name>
</gene>